<gene>
    <name evidence="5" type="ORF">FPZ22_05845</name>
</gene>
<evidence type="ECO:0000313" key="5">
    <source>
        <dbReference type="EMBL" id="QDW67856.1"/>
    </source>
</evidence>
<dbReference type="Pfam" id="PF05118">
    <property type="entry name" value="Asp_Arg_Hydrox"/>
    <property type="match status" value="1"/>
</dbReference>
<accession>A0A518N7G3</accession>
<dbReference type="Gene3D" id="1.25.40.10">
    <property type="entry name" value="Tetratricopeptide repeat domain"/>
    <property type="match status" value="1"/>
</dbReference>
<comment type="similarity">
    <text evidence="1">Belongs to the aspartyl/asparaginyl beta-hydroxylase family.</text>
</comment>
<dbReference type="GO" id="GO:0051213">
    <property type="term" value="F:dioxygenase activity"/>
    <property type="evidence" value="ECO:0007669"/>
    <property type="project" value="UniProtKB-KW"/>
</dbReference>
<reference evidence="5 6" key="1">
    <citation type="submission" date="2019-07" db="EMBL/GenBank/DDBJ databases">
        <title>Full genome sequence of Luteimonas sp. Gr-4.</title>
        <authorList>
            <person name="Im W.-T."/>
        </authorList>
    </citation>
    <scope>NUCLEOTIDE SEQUENCE [LARGE SCALE GENOMIC DNA]</scope>
    <source>
        <strain evidence="5 6">Gr-4</strain>
    </source>
</reference>
<evidence type="ECO:0000256" key="1">
    <source>
        <dbReference type="ARBA" id="ARBA00007730"/>
    </source>
</evidence>
<sequence length="443" mass="48196">MSRPSAARLESGDRRPGGSLVSERLQALIAAAGSAANARRWQEAERLWSQVRALDPGNVQALFSLGVHAHQRGDARGALELLEAARAIAPADPMLALTLGVVHRDLGDGAAEWNAIHAALGLDPYFLPALLAKGEFLEHAGRVPAAAAVFRDALKVAPPRPHWPPALQRRLEHASGVVARDGEALAAFLEQALAAPRQAVAPAVAGRWDEAVSILAGRSRPYHSECNQLHVPRLPAQPFHDPTLFPWIPGLEARTPEILAELEALVAERFDRFQPYIAYRPDQPVNQWEALNHSRAWSSFHLWAHGDPVPGNIAQCPATADALAAVDTVDIAGLCPNAMFSALAPHTHIPPHTGETNARLVAHLPLVVPPDCSFRVGHDRRGWEPGKVFVFDDTIEHEARNDSDRLRVVLIFDVWNPLLSLEERAMVQALARAMRDYRAATGA</sequence>
<dbReference type="InterPro" id="IPR011990">
    <property type="entry name" value="TPR-like_helical_dom_sf"/>
</dbReference>
<dbReference type="InterPro" id="IPR051821">
    <property type="entry name" value="Asp/Asn_beta-hydroxylase"/>
</dbReference>
<keyword evidence="6" id="KW-1185">Reference proteome</keyword>
<dbReference type="PANTHER" id="PTHR46332">
    <property type="entry name" value="ASPARTATE BETA-HYDROXYLASE DOMAIN-CONTAINING PROTEIN 2"/>
    <property type="match status" value="1"/>
</dbReference>
<dbReference type="AlphaFoldDB" id="A0A518N7G3"/>
<dbReference type="SUPFAM" id="SSF51197">
    <property type="entry name" value="Clavaminate synthase-like"/>
    <property type="match status" value="1"/>
</dbReference>
<dbReference type="PANTHER" id="PTHR46332:SF5">
    <property type="entry name" value="ASPARTATE BETA-HYDROXYLASE DOMAIN CONTAINING 2"/>
    <property type="match status" value="1"/>
</dbReference>
<evidence type="ECO:0000313" key="6">
    <source>
        <dbReference type="Proteomes" id="UP000316584"/>
    </source>
</evidence>
<dbReference type="InterPro" id="IPR027443">
    <property type="entry name" value="IPNS-like_sf"/>
</dbReference>
<evidence type="ECO:0000256" key="2">
    <source>
        <dbReference type="ARBA" id="ARBA00022964"/>
    </source>
</evidence>
<evidence type="ECO:0000256" key="3">
    <source>
        <dbReference type="ARBA" id="ARBA00023002"/>
    </source>
</evidence>
<dbReference type="OrthoDB" id="21665at2"/>
<organism evidence="5 6">
    <name type="scientific">Luteimonas granuli</name>
    <dbReference type="NCBI Taxonomy" id="1176533"/>
    <lineage>
        <taxon>Bacteria</taxon>
        <taxon>Pseudomonadati</taxon>
        <taxon>Pseudomonadota</taxon>
        <taxon>Gammaproteobacteria</taxon>
        <taxon>Lysobacterales</taxon>
        <taxon>Lysobacteraceae</taxon>
        <taxon>Luteimonas</taxon>
    </lineage>
</organism>
<dbReference type="Pfam" id="PF13432">
    <property type="entry name" value="TPR_16"/>
    <property type="match status" value="2"/>
</dbReference>
<evidence type="ECO:0000259" key="4">
    <source>
        <dbReference type="Pfam" id="PF05118"/>
    </source>
</evidence>
<dbReference type="Proteomes" id="UP000316584">
    <property type="component" value="Chromosome"/>
</dbReference>
<keyword evidence="3" id="KW-0560">Oxidoreductase</keyword>
<protein>
    <submittedName>
        <fullName evidence="5">Tetratricopeptide repeat protein</fullName>
    </submittedName>
</protein>
<dbReference type="Gene3D" id="2.60.120.330">
    <property type="entry name" value="B-lactam Antibiotic, Isopenicillin N Synthase, Chain"/>
    <property type="match status" value="1"/>
</dbReference>
<dbReference type="InterPro" id="IPR007803">
    <property type="entry name" value="Asp/Arg/Pro-Hydrxlase"/>
</dbReference>
<dbReference type="GO" id="GO:0016020">
    <property type="term" value="C:membrane"/>
    <property type="evidence" value="ECO:0007669"/>
    <property type="project" value="TreeGrafter"/>
</dbReference>
<feature type="domain" description="Aspartyl/asparaginy/proline hydroxylase" evidence="4">
    <location>
        <begin position="253"/>
        <end position="417"/>
    </location>
</feature>
<proteinExistence type="inferred from homology"/>
<dbReference type="EMBL" id="CP042218">
    <property type="protein sequence ID" value="QDW67856.1"/>
    <property type="molecule type" value="Genomic_DNA"/>
</dbReference>
<dbReference type="SUPFAM" id="SSF48452">
    <property type="entry name" value="TPR-like"/>
    <property type="match status" value="1"/>
</dbReference>
<keyword evidence="2" id="KW-0223">Dioxygenase</keyword>
<name>A0A518N7G3_9GAMM</name>
<dbReference type="KEGG" id="lug:FPZ22_05845"/>